<organism evidence="1">
    <name type="scientific">Salmonella enterica</name>
    <name type="common">Salmonella choleraesuis</name>
    <dbReference type="NCBI Taxonomy" id="28901"/>
    <lineage>
        <taxon>Bacteria</taxon>
        <taxon>Pseudomonadati</taxon>
        <taxon>Pseudomonadota</taxon>
        <taxon>Gammaproteobacteria</taxon>
        <taxon>Enterobacterales</taxon>
        <taxon>Enterobacteriaceae</taxon>
        <taxon>Salmonella</taxon>
    </lineage>
</organism>
<proteinExistence type="predicted"/>
<comment type="caution">
    <text evidence="1">The sequence shown here is derived from an EMBL/GenBank/DDBJ whole genome shotgun (WGS) entry which is preliminary data.</text>
</comment>
<dbReference type="AlphaFoldDB" id="A0A5V0NM12"/>
<accession>A0A5V0NM12</accession>
<dbReference type="EMBL" id="AAGWON010000001">
    <property type="protein sequence ID" value="EBS7732352.1"/>
    <property type="molecule type" value="Genomic_DNA"/>
</dbReference>
<evidence type="ECO:0000313" key="1">
    <source>
        <dbReference type="EMBL" id="EBS7732352.1"/>
    </source>
</evidence>
<sequence>MSNKAQVLFTFEIKGHTETPRHGGVDVMDLVAVNVQSRGIDVDEEADGPHTVYAHILRRNAPAIISFLNDEFKEAVKVMGGEMHVHNLGENVNSGDIH</sequence>
<name>A0A5V0NM12_SALER</name>
<protein>
    <submittedName>
        <fullName evidence="1">Uncharacterized protein</fullName>
    </submittedName>
</protein>
<reference evidence="1" key="1">
    <citation type="submission" date="2018-07" db="EMBL/GenBank/DDBJ databases">
        <authorList>
            <consortium name="PulseNet: The National Subtyping Network for Foodborne Disease Surveillance"/>
            <person name="Tarr C.L."/>
            <person name="Trees E."/>
            <person name="Katz L.S."/>
            <person name="Carleton-Romer H.A."/>
            <person name="Stroika S."/>
            <person name="Kucerova Z."/>
            <person name="Roache K.F."/>
            <person name="Sabol A.L."/>
            <person name="Besser J."/>
            <person name="Gerner-Smidt P."/>
        </authorList>
    </citation>
    <scope>NUCLEOTIDE SEQUENCE</scope>
    <source>
        <strain evidence="1">PNUSAS015303</strain>
    </source>
</reference>
<gene>
    <name evidence="1" type="ORF">CD589_02270</name>
</gene>